<protein>
    <submittedName>
        <fullName evidence="3">AAA family ATPase</fullName>
    </submittedName>
</protein>
<proteinExistence type="predicted"/>
<evidence type="ECO:0000259" key="2">
    <source>
        <dbReference type="SMART" id="SM00382"/>
    </source>
</evidence>
<dbReference type="InterPro" id="IPR027065">
    <property type="entry name" value="Lon_Prtase"/>
</dbReference>
<dbReference type="GO" id="GO:0016887">
    <property type="term" value="F:ATP hydrolysis activity"/>
    <property type="evidence" value="ECO:0007669"/>
    <property type="project" value="InterPro"/>
</dbReference>
<dbReference type="GO" id="GO:0004252">
    <property type="term" value="F:serine-type endopeptidase activity"/>
    <property type="evidence" value="ECO:0007669"/>
    <property type="project" value="InterPro"/>
</dbReference>
<dbReference type="InterPro" id="IPR003593">
    <property type="entry name" value="AAA+_ATPase"/>
</dbReference>
<feature type="region of interest" description="Disordered" evidence="1">
    <location>
        <begin position="267"/>
        <end position="298"/>
    </location>
</feature>
<dbReference type="GO" id="GO:0004176">
    <property type="term" value="F:ATP-dependent peptidase activity"/>
    <property type="evidence" value="ECO:0007669"/>
    <property type="project" value="InterPro"/>
</dbReference>
<feature type="compositionally biased region" description="Basic and acidic residues" evidence="1">
    <location>
        <begin position="96"/>
        <end position="149"/>
    </location>
</feature>
<dbReference type="Gene3D" id="3.40.50.300">
    <property type="entry name" value="P-loop containing nucleotide triphosphate hydrolases"/>
    <property type="match status" value="1"/>
</dbReference>
<dbReference type="SMART" id="SM00382">
    <property type="entry name" value="AAA"/>
    <property type="match status" value="1"/>
</dbReference>
<dbReference type="Pfam" id="PF00004">
    <property type="entry name" value="AAA"/>
    <property type="match status" value="1"/>
</dbReference>
<dbReference type="SUPFAM" id="SSF52540">
    <property type="entry name" value="P-loop containing nucleoside triphosphate hydrolases"/>
    <property type="match status" value="1"/>
</dbReference>
<organism evidence="3 4">
    <name type="scientific">Hydrogenophaga borbori</name>
    <dbReference type="NCBI Taxonomy" id="2294117"/>
    <lineage>
        <taxon>Bacteria</taxon>
        <taxon>Pseudomonadati</taxon>
        <taxon>Pseudomonadota</taxon>
        <taxon>Betaproteobacteria</taxon>
        <taxon>Burkholderiales</taxon>
        <taxon>Comamonadaceae</taxon>
        <taxon>Hydrogenophaga</taxon>
    </lineage>
</organism>
<dbReference type="GO" id="GO:0030163">
    <property type="term" value="P:protein catabolic process"/>
    <property type="evidence" value="ECO:0007669"/>
    <property type="project" value="InterPro"/>
</dbReference>
<reference evidence="3 4" key="1">
    <citation type="submission" date="2018-08" db="EMBL/GenBank/DDBJ databases">
        <title>Hydrogenophaga sp. LA-38 isolated from sludge.</title>
        <authorList>
            <person name="Im W.-T."/>
        </authorList>
    </citation>
    <scope>NUCLEOTIDE SEQUENCE [LARGE SCALE GENOMIC DNA]</scope>
    <source>
        <strain evidence="3 4">LA-38</strain>
    </source>
</reference>
<name>A0A372EE84_9BURK</name>
<feature type="domain" description="AAA+ ATPase" evidence="2">
    <location>
        <begin position="303"/>
        <end position="457"/>
    </location>
</feature>
<dbReference type="Proteomes" id="UP000261931">
    <property type="component" value="Unassembled WGS sequence"/>
</dbReference>
<evidence type="ECO:0000313" key="3">
    <source>
        <dbReference type="EMBL" id="RFP76173.1"/>
    </source>
</evidence>
<feature type="region of interest" description="Disordered" evidence="1">
    <location>
        <begin position="1"/>
        <end position="61"/>
    </location>
</feature>
<sequence>MTDPKKTDPETPDPIGPGVSMVDAVSPYLRPKPGWVLAPQARRRPPSFTAPPAQGRSRLLQDGNFVGLPHFADNYEHELLLPPGVAEQFKKLKQRLGKEAADSPETDEHGKHVGQQDDPAQRERAREQERERERQALAAKAAEREEQQAREKLEAELRRMGVNPDQSELRAQIEKLPPTQRLQVYREEDVQRVAASAQSVDSDARKRNEPLGYLLKAKGPWRRIGTPESVEAILALQEDHPHFGEVIQFVANHVALQKMRFGAGNAETDKVPAKGKKVRAGKGASTRGGAHPETADQVKPPVRLPPLLLYGPPGVGKTHFCESLAKVLGVPVRRHPMDQAETSGALLGSDAVWGNSRYGLVFDLLGLGEYANPLVILDELDKAQTMGKTSGGFSSPTGVLHSLLEPVSAAQVRDISLDLELDASQIAWIATANYPWWVPATLRSRFREFFIMPPDAEQAIQLARSVVKNALTAAGFGIGEPDRRIVVALAHLSAREIFQVTVMAAGRAAAKGYTAVRLEHLPAAVLAESDETGRGGNNSGKASIH</sequence>
<dbReference type="InterPro" id="IPR027417">
    <property type="entry name" value="P-loop_NTPase"/>
</dbReference>
<accession>A0A372EE84</accession>
<dbReference type="RefSeq" id="WP_116960938.1">
    <property type="nucleotide sequence ID" value="NZ_QVLS01000017.1"/>
</dbReference>
<dbReference type="EMBL" id="QVLS01000017">
    <property type="protein sequence ID" value="RFP76173.1"/>
    <property type="molecule type" value="Genomic_DNA"/>
</dbReference>
<dbReference type="GO" id="GO:0005524">
    <property type="term" value="F:ATP binding"/>
    <property type="evidence" value="ECO:0007669"/>
    <property type="project" value="InterPro"/>
</dbReference>
<keyword evidence="4" id="KW-1185">Reference proteome</keyword>
<evidence type="ECO:0000256" key="1">
    <source>
        <dbReference type="SAM" id="MobiDB-lite"/>
    </source>
</evidence>
<dbReference type="AlphaFoldDB" id="A0A372EE84"/>
<feature type="region of interest" description="Disordered" evidence="1">
    <location>
        <begin position="91"/>
        <end position="149"/>
    </location>
</feature>
<dbReference type="InterPro" id="IPR003959">
    <property type="entry name" value="ATPase_AAA_core"/>
</dbReference>
<gene>
    <name evidence="3" type="ORF">DY262_20575</name>
</gene>
<comment type="caution">
    <text evidence="3">The sequence shown here is derived from an EMBL/GenBank/DDBJ whole genome shotgun (WGS) entry which is preliminary data.</text>
</comment>
<evidence type="ECO:0000313" key="4">
    <source>
        <dbReference type="Proteomes" id="UP000261931"/>
    </source>
</evidence>
<dbReference type="PANTHER" id="PTHR10046">
    <property type="entry name" value="ATP DEPENDENT LON PROTEASE FAMILY MEMBER"/>
    <property type="match status" value="1"/>
</dbReference>